<evidence type="ECO:0000259" key="5">
    <source>
        <dbReference type="Pfam" id="PF00149"/>
    </source>
</evidence>
<accession>A0A165G4F5</accession>
<sequence>MTTLLHLSDTHFGVERSEVVDAFLRWASANPPIDVLVLSGDLTQRARRDEFERARALVACLAPRACVAVPGNHDLPLFKPVERLLAPYGEFERAFGAARAPCLIDDALAVFGVDSTVPLRHRNGRVGRAARAALLAALAAAPAGALKVVVAHHPVDCLLDSDHANLMHGAHELVREGVAAGARLFLGGHIHHPFIRPLAARHGEPAGDAWVMQAGTAVSRRLRAGQGNSFNRLVLEPVVEGARRVALERWDYRDEGAGFVLAERHEPGWTLARA</sequence>
<protein>
    <recommendedName>
        <fullName evidence="5">Calcineurin-like phosphoesterase domain-containing protein</fullName>
    </recommendedName>
</protein>
<evidence type="ECO:0000256" key="4">
    <source>
        <dbReference type="ARBA" id="ARBA00025742"/>
    </source>
</evidence>
<name>A0A165G4F5_9NEIS</name>
<dbReference type="PANTHER" id="PTHR42988">
    <property type="entry name" value="PHOSPHOHYDROLASE"/>
    <property type="match status" value="1"/>
</dbReference>
<dbReference type="Pfam" id="PF00149">
    <property type="entry name" value="Metallophos"/>
    <property type="match status" value="1"/>
</dbReference>
<dbReference type="InterPro" id="IPR050884">
    <property type="entry name" value="CNP_phosphodiesterase-III"/>
</dbReference>
<keyword evidence="2" id="KW-0378">Hydrolase</keyword>
<evidence type="ECO:0000313" key="6">
    <source>
        <dbReference type="EMBL" id="KZE35084.1"/>
    </source>
</evidence>
<dbReference type="PANTHER" id="PTHR42988:SF2">
    <property type="entry name" value="CYCLIC NUCLEOTIDE PHOSPHODIESTERASE CBUA0032-RELATED"/>
    <property type="match status" value="1"/>
</dbReference>
<evidence type="ECO:0000313" key="7">
    <source>
        <dbReference type="Proteomes" id="UP000076625"/>
    </source>
</evidence>
<organism evidence="6 7">
    <name type="scientific">Crenobacter luteus</name>
    <dbReference type="NCBI Taxonomy" id="1452487"/>
    <lineage>
        <taxon>Bacteria</taxon>
        <taxon>Pseudomonadati</taxon>
        <taxon>Pseudomonadota</taxon>
        <taxon>Betaproteobacteria</taxon>
        <taxon>Neisseriales</taxon>
        <taxon>Neisseriaceae</taxon>
        <taxon>Crenobacter</taxon>
    </lineage>
</organism>
<dbReference type="SUPFAM" id="SSF56300">
    <property type="entry name" value="Metallo-dependent phosphatases"/>
    <property type="match status" value="1"/>
</dbReference>
<keyword evidence="1" id="KW-0479">Metal-binding</keyword>
<dbReference type="EMBL" id="LQQU01000003">
    <property type="protein sequence ID" value="KZE35084.1"/>
    <property type="molecule type" value="Genomic_DNA"/>
</dbReference>
<evidence type="ECO:0000256" key="3">
    <source>
        <dbReference type="ARBA" id="ARBA00023004"/>
    </source>
</evidence>
<dbReference type="RefSeq" id="WP_066609505.1">
    <property type="nucleotide sequence ID" value="NZ_LQQU01000003.1"/>
</dbReference>
<dbReference type="AlphaFoldDB" id="A0A165G4F5"/>
<evidence type="ECO:0000256" key="1">
    <source>
        <dbReference type="ARBA" id="ARBA00022723"/>
    </source>
</evidence>
<dbReference type="OrthoDB" id="9811542at2"/>
<proteinExistence type="inferred from homology"/>
<gene>
    <name evidence="6" type="ORF">AVW16_04670</name>
</gene>
<dbReference type="Gene3D" id="3.60.21.10">
    <property type="match status" value="1"/>
</dbReference>
<dbReference type="GO" id="GO:0016787">
    <property type="term" value="F:hydrolase activity"/>
    <property type="evidence" value="ECO:0007669"/>
    <property type="project" value="UniProtKB-KW"/>
</dbReference>
<feature type="domain" description="Calcineurin-like phosphoesterase" evidence="5">
    <location>
        <begin position="3"/>
        <end position="193"/>
    </location>
</feature>
<dbReference type="InterPro" id="IPR029052">
    <property type="entry name" value="Metallo-depent_PP-like"/>
</dbReference>
<comment type="similarity">
    <text evidence="4">Belongs to the cyclic nucleotide phosphodiesterase class-III family.</text>
</comment>
<dbReference type="GO" id="GO:0046872">
    <property type="term" value="F:metal ion binding"/>
    <property type="evidence" value="ECO:0007669"/>
    <property type="project" value="UniProtKB-KW"/>
</dbReference>
<keyword evidence="7" id="KW-1185">Reference proteome</keyword>
<evidence type="ECO:0000256" key="2">
    <source>
        <dbReference type="ARBA" id="ARBA00022801"/>
    </source>
</evidence>
<dbReference type="InterPro" id="IPR004843">
    <property type="entry name" value="Calcineurin-like_PHP"/>
</dbReference>
<keyword evidence="3" id="KW-0408">Iron</keyword>
<reference evidence="7" key="1">
    <citation type="submission" date="2016-01" db="EMBL/GenBank/DDBJ databases">
        <title>Draft genome of Chromobacterium sp. F49.</title>
        <authorList>
            <person name="Hong K.W."/>
        </authorList>
    </citation>
    <scope>NUCLEOTIDE SEQUENCE [LARGE SCALE GENOMIC DNA]</scope>
    <source>
        <strain evidence="7">CN10</strain>
    </source>
</reference>
<dbReference type="Proteomes" id="UP000076625">
    <property type="component" value="Unassembled WGS sequence"/>
</dbReference>
<comment type="caution">
    <text evidence="6">The sequence shown here is derived from an EMBL/GenBank/DDBJ whole genome shotgun (WGS) entry which is preliminary data.</text>
</comment>
<dbReference type="STRING" id="1452487.AVW16_04670"/>